<name>A0A5J4QBV1_9ZZZZ</name>
<accession>A0A5J4QBV1</accession>
<proteinExistence type="predicted"/>
<comment type="caution">
    <text evidence="1">The sequence shown here is derived from an EMBL/GenBank/DDBJ whole genome shotgun (WGS) entry which is preliminary data.</text>
</comment>
<sequence>AELSVLLGVSKSRIYRIIQSYNKDGKDWRVSKQWGGRREVLHRFWEQR</sequence>
<protein>
    <recommendedName>
        <fullName evidence="2">Helix-turn-helix domain-containing protein</fullName>
    </recommendedName>
</protein>
<gene>
    <name evidence="1" type="ORF">EZS27_031890</name>
</gene>
<evidence type="ECO:0008006" key="2">
    <source>
        <dbReference type="Google" id="ProtNLM"/>
    </source>
</evidence>
<reference evidence="1" key="1">
    <citation type="submission" date="2019-03" db="EMBL/GenBank/DDBJ databases">
        <title>Single cell metagenomics reveals metabolic interactions within the superorganism composed of flagellate Streblomastix strix and complex community of Bacteroidetes bacteria on its surface.</title>
        <authorList>
            <person name="Treitli S.C."/>
            <person name="Kolisko M."/>
            <person name="Husnik F."/>
            <person name="Keeling P."/>
            <person name="Hampl V."/>
        </authorList>
    </citation>
    <scope>NUCLEOTIDE SEQUENCE</scope>
    <source>
        <strain evidence="1">STM</strain>
    </source>
</reference>
<feature type="non-terminal residue" evidence="1">
    <location>
        <position position="1"/>
    </location>
</feature>
<dbReference type="EMBL" id="SNRY01004316">
    <property type="protein sequence ID" value="KAA6318053.1"/>
    <property type="molecule type" value="Genomic_DNA"/>
</dbReference>
<organism evidence="1">
    <name type="scientific">termite gut metagenome</name>
    <dbReference type="NCBI Taxonomy" id="433724"/>
    <lineage>
        <taxon>unclassified sequences</taxon>
        <taxon>metagenomes</taxon>
        <taxon>organismal metagenomes</taxon>
    </lineage>
</organism>
<dbReference type="AlphaFoldDB" id="A0A5J4QBV1"/>
<evidence type="ECO:0000313" key="1">
    <source>
        <dbReference type="EMBL" id="KAA6318053.1"/>
    </source>
</evidence>